<dbReference type="Gene3D" id="1.10.150.50">
    <property type="entry name" value="Transcription Factor, Ets-1"/>
    <property type="match status" value="1"/>
</dbReference>
<dbReference type="SUPFAM" id="SSF47769">
    <property type="entry name" value="SAM/Pointed domain"/>
    <property type="match status" value="1"/>
</dbReference>
<dbReference type="InterPro" id="IPR013761">
    <property type="entry name" value="SAM/pointed_sf"/>
</dbReference>
<feature type="non-terminal residue" evidence="1">
    <location>
        <position position="492"/>
    </location>
</feature>
<dbReference type="Gene3D" id="3.40.50.300">
    <property type="entry name" value="P-loop containing nucleotide triphosphate hydrolases"/>
    <property type="match status" value="1"/>
</dbReference>
<accession>A0ABN7WJ52</accession>
<comment type="caution">
    <text evidence="1">The sequence shown here is derived from an EMBL/GenBank/DDBJ whole genome shotgun (WGS) entry which is preliminary data.</text>
</comment>
<sequence length="492" mass="56948">MSENINLPLVEEVQEWKRADVINFLQKNKDKLDLDDKHIKVIQDQEVTGPDLLNYSKEEFRECGLQMGPAKRIFDYVNKIKGEGQELKKKRKAEEELVITKPKKRRWEVNGTIQPNIVHAVYFVDPMKESRPLLEKIQEGQFVALHGARASGKSTRVHQIQKQLNDEGYHRQFLAYTQLSSLDVPKYIRPNSINSSNDFDLVFQKSKWENRIVLFIDEFDMLYHATEDVLSLCLNTLRGIKGTKENYAIWSVVAIGPFSILYLNSNNFTTSPFNVNEPFKNPNFTLEQVQFLYKEFEDEYNLTIDQEVIEDIYTQTNGHAGLICLCGRAIYRKLLSELGVEMRLNYDIWQHFTTFLLGNEILEYPTFIRMKDVLLKDDTDTRRAINFIRSDFLVNNDPIYIAENKKDLALFLTAEGVLVPGGDAGIFKISSPLVHWLVLQRIIPHMFLTSPKVEVPYHPSTGNLDILEALKQIVSIFDQETIKSCNSFKLAR</sequence>
<name>A0ABN7WJ52_GIGMA</name>
<dbReference type="Proteomes" id="UP000789901">
    <property type="component" value="Unassembled WGS sequence"/>
</dbReference>
<gene>
    <name evidence="1" type="ORF">GMARGA_LOCUS31659</name>
</gene>
<keyword evidence="2" id="KW-1185">Reference proteome</keyword>
<dbReference type="InterPro" id="IPR027417">
    <property type="entry name" value="P-loop_NTPase"/>
</dbReference>
<dbReference type="EMBL" id="CAJVQB010047837">
    <property type="protein sequence ID" value="CAG8833652.1"/>
    <property type="molecule type" value="Genomic_DNA"/>
</dbReference>
<protein>
    <submittedName>
        <fullName evidence="1">1044_t:CDS:1</fullName>
    </submittedName>
</protein>
<evidence type="ECO:0000313" key="1">
    <source>
        <dbReference type="EMBL" id="CAG8833652.1"/>
    </source>
</evidence>
<organism evidence="1 2">
    <name type="scientific">Gigaspora margarita</name>
    <dbReference type="NCBI Taxonomy" id="4874"/>
    <lineage>
        <taxon>Eukaryota</taxon>
        <taxon>Fungi</taxon>
        <taxon>Fungi incertae sedis</taxon>
        <taxon>Mucoromycota</taxon>
        <taxon>Glomeromycotina</taxon>
        <taxon>Glomeromycetes</taxon>
        <taxon>Diversisporales</taxon>
        <taxon>Gigasporaceae</taxon>
        <taxon>Gigaspora</taxon>
    </lineage>
</organism>
<proteinExistence type="predicted"/>
<evidence type="ECO:0000313" key="2">
    <source>
        <dbReference type="Proteomes" id="UP000789901"/>
    </source>
</evidence>
<reference evidence="1 2" key="1">
    <citation type="submission" date="2021-06" db="EMBL/GenBank/DDBJ databases">
        <authorList>
            <person name="Kallberg Y."/>
            <person name="Tangrot J."/>
            <person name="Rosling A."/>
        </authorList>
    </citation>
    <scope>NUCLEOTIDE SEQUENCE [LARGE SCALE GENOMIC DNA]</scope>
    <source>
        <strain evidence="1 2">120-4 pot B 10/14</strain>
    </source>
</reference>
<dbReference type="Pfam" id="PF14516">
    <property type="entry name" value="AAA_35"/>
    <property type="match status" value="1"/>
</dbReference>
<dbReference type="SUPFAM" id="SSF52540">
    <property type="entry name" value="P-loop containing nucleoside triphosphate hydrolases"/>
    <property type="match status" value="1"/>
</dbReference>